<feature type="transmembrane region" description="Helical" evidence="1">
    <location>
        <begin position="113"/>
        <end position="138"/>
    </location>
</feature>
<dbReference type="Proteomes" id="UP000241167">
    <property type="component" value="Unassembled WGS sequence"/>
</dbReference>
<accession>A0A2P7QJ82</accession>
<evidence type="ECO:0000313" key="3">
    <source>
        <dbReference type="Proteomes" id="UP000241167"/>
    </source>
</evidence>
<protein>
    <recommendedName>
        <fullName evidence="4">Glycerophosphoryl diester phosphodiesterase membrane domain-containing protein</fullName>
    </recommendedName>
</protein>
<reference evidence="2 3" key="1">
    <citation type="submission" date="2018-03" db="EMBL/GenBank/DDBJ databases">
        <title>The draft genome of Sphingosinicella sp. GL-C-18.</title>
        <authorList>
            <person name="Liu L."/>
            <person name="Li L."/>
            <person name="Liang L."/>
            <person name="Zhang X."/>
            <person name="Wang T."/>
        </authorList>
    </citation>
    <scope>NUCLEOTIDE SEQUENCE [LARGE SCALE GENOMIC DNA]</scope>
    <source>
        <strain evidence="2 3">GL-C-18</strain>
    </source>
</reference>
<name>A0A2P7QJ82_9SPHN</name>
<sequence length="189" mass="20194">MLTGGSFALQASLPESDWNLLIEFVVLILAQYAVTKRLLKRRFGDVTGDRLAVVFAISLLSTAAILFGYCALIAPGVLLSVRWFSAIPIALSGNLGIGDALRKSWQTAEGHGSAVFGVLLILYAPMIILLIAVVIASFNGDLFTAEPAPLATVAIDAVTNLTVVTSWYAAIAFLELRIPRKTALEEVFA</sequence>
<keyword evidence="1" id="KW-0812">Transmembrane</keyword>
<keyword evidence="3" id="KW-1185">Reference proteome</keyword>
<evidence type="ECO:0008006" key="4">
    <source>
        <dbReference type="Google" id="ProtNLM"/>
    </source>
</evidence>
<keyword evidence="1" id="KW-1133">Transmembrane helix</keyword>
<evidence type="ECO:0000313" key="2">
    <source>
        <dbReference type="EMBL" id="PSJ38037.1"/>
    </source>
</evidence>
<organism evidence="2 3">
    <name type="scientific">Allosphingosinicella deserti</name>
    <dbReference type="NCBI Taxonomy" id="2116704"/>
    <lineage>
        <taxon>Bacteria</taxon>
        <taxon>Pseudomonadati</taxon>
        <taxon>Pseudomonadota</taxon>
        <taxon>Alphaproteobacteria</taxon>
        <taxon>Sphingomonadales</taxon>
        <taxon>Sphingomonadaceae</taxon>
        <taxon>Allosphingosinicella</taxon>
    </lineage>
</organism>
<proteinExistence type="predicted"/>
<dbReference type="AlphaFoldDB" id="A0A2P7QJ82"/>
<feature type="transmembrane region" description="Helical" evidence="1">
    <location>
        <begin position="51"/>
        <end position="74"/>
    </location>
</feature>
<feature type="transmembrane region" description="Helical" evidence="1">
    <location>
        <begin position="20"/>
        <end position="39"/>
    </location>
</feature>
<gene>
    <name evidence="2" type="ORF">C7I55_20335</name>
</gene>
<feature type="transmembrane region" description="Helical" evidence="1">
    <location>
        <begin position="150"/>
        <end position="174"/>
    </location>
</feature>
<keyword evidence="1" id="KW-0472">Membrane</keyword>
<feature type="transmembrane region" description="Helical" evidence="1">
    <location>
        <begin position="80"/>
        <end position="101"/>
    </location>
</feature>
<evidence type="ECO:0000256" key="1">
    <source>
        <dbReference type="SAM" id="Phobius"/>
    </source>
</evidence>
<dbReference type="EMBL" id="PXYI01000007">
    <property type="protein sequence ID" value="PSJ38037.1"/>
    <property type="molecule type" value="Genomic_DNA"/>
</dbReference>
<comment type="caution">
    <text evidence="2">The sequence shown here is derived from an EMBL/GenBank/DDBJ whole genome shotgun (WGS) entry which is preliminary data.</text>
</comment>